<dbReference type="AlphaFoldDB" id="A0A0C3DUQ7"/>
<gene>
    <name evidence="2" type="ORF">SCLCIDRAFT_16471</name>
</gene>
<evidence type="ECO:0000313" key="3">
    <source>
        <dbReference type="Proteomes" id="UP000053989"/>
    </source>
</evidence>
<reference evidence="2 3" key="1">
    <citation type="submission" date="2014-04" db="EMBL/GenBank/DDBJ databases">
        <authorList>
            <consortium name="DOE Joint Genome Institute"/>
            <person name="Kuo A."/>
            <person name="Kohler A."/>
            <person name="Nagy L.G."/>
            <person name="Floudas D."/>
            <person name="Copeland A."/>
            <person name="Barry K.W."/>
            <person name="Cichocki N."/>
            <person name="Veneault-Fourrey C."/>
            <person name="LaButti K."/>
            <person name="Lindquist E.A."/>
            <person name="Lipzen A."/>
            <person name="Lundell T."/>
            <person name="Morin E."/>
            <person name="Murat C."/>
            <person name="Sun H."/>
            <person name="Tunlid A."/>
            <person name="Henrissat B."/>
            <person name="Grigoriev I.V."/>
            <person name="Hibbett D.S."/>
            <person name="Martin F."/>
            <person name="Nordberg H.P."/>
            <person name="Cantor M.N."/>
            <person name="Hua S.X."/>
        </authorList>
    </citation>
    <scope>NUCLEOTIDE SEQUENCE [LARGE SCALE GENOMIC DNA]</scope>
    <source>
        <strain evidence="2 3">Foug A</strain>
    </source>
</reference>
<dbReference type="OrthoDB" id="3366231at2759"/>
<protein>
    <recommendedName>
        <fullName evidence="1">Helitron helicase-like domain-containing protein</fullName>
    </recommendedName>
</protein>
<accession>A0A0C3DUQ7</accession>
<dbReference type="HOGENOM" id="CLU_001324_3_3_1"/>
<keyword evidence="3" id="KW-1185">Reference proteome</keyword>
<dbReference type="STRING" id="1036808.A0A0C3DUQ7"/>
<dbReference type="InParanoid" id="A0A0C3DUQ7"/>
<proteinExistence type="predicted"/>
<dbReference type="Pfam" id="PF14214">
    <property type="entry name" value="Helitron_like_N"/>
    <property type="match status" value="1"/>
</dbReference>
<organism evidence="2 3">
    <name type="scientific">Scleroderma citrinum Foug A</name>
    <dbReference type="NCBI Taxonomy" id="1036808"/>
    <lineage>
        <taxon>Eukaryota</taxon>
        <taxon>Fungi</taxon>
        <taxon>Dikarya</taxon>
        <taxon>Basidiomycota</taxon>
        <taxon>Agaricomycotina</taxon>
        <taxon>Agaricomycetes</taxon>
        <taxon>Agaricomycetidae</taxon>
        <taxon>Boletales</taxon>
        <taxon>Sclerodermatineae</taxon>
        <taxon>Sclerodermataceae</taxon>
        <taxon>Scleroderma</taxon>
    </lineage>
</organism>
<feature type="domain" description="Helitron helicase-like" evidence="1">
    <location>
        <begin position="8"/>
        <end position="148"/>
    </location>
</feature>
<reference evidence="3" key="2">
    <citation type="submission" date="2015-01" db="EMBL/GenBank/DDBJ databases">
        <title>Evolutionary Origins and Diversification of the Mycorrhizal Mutualists.</title>
        <authorList>
            <consortium name="DOE Joint Genome Institute"/>
            <consortium name="Mycorrhizal Genomics Consortium"/>
            <person name="Kohler A."/>
            <person name="Kuo A."/>
            <person name="Nagy L.G."/>
            <person name="Floudas D."/>
            <person name="Copeland A."/>
            <person name="Barry K.W."/>
            <person name="Cichocki N."/>
            <person name="Veneault-Fourrey C."/>
            <person name="LaButti K."/>
            <person name="Lindquist E.A."/>
            <person name="Lipzen A."/>
            <person name="Lundell T."/>
            <person name="Morin E."/>
            <person name="Murat C."/>
            <person name="Riley R."/>
            <person name="Ohm R."/>
            <person name="Sun H."/>
            <person name="Tunlid A."/>
            <person name="Henrissat B."/>
            <person name="Grigoriev I.V."/>
            <person name="Hibbett D.S."/>
            <person name="Martin F."/>
        </authorList>
    </citation>
    <scope>NUCLEOTIDE SEQUENCE [LARGE SCALE GENOMIC DNA]</scope>
    <source>
        <strain evidence="3">Foug A</strain>
    </source>
</reference>
<dbReference type="InterPro" id="IPR025476">
    <property type="entry name" value="Helitron_helicase-like"/>
</dbReference>
<name>A0A0C3DUQ7_9AGAM</name>
<dbReference type="Proteomes" id="UP000053989">
    <property type="component" value="Unassembled WGS sequence"/>
</dbReference>
<evidence type="ECO:0000313" key="2">
    <source>
        <dbReference type="EMBL" id="KIM59666.1"/>
    </source>
</evidence>
<evidence type="ECO:0000259" key="1">
    <source>
        <dbReference type="Pfam" id="PF14214"/>
    </source>
</evidence>
<dbReference type="EMBL" id="KN822071">
    <property type="protein sequence ID" value="KIM59666.1"/>
    <property type="molecule type" value="Genomic_DNA"/>
</dbReference>
<sequence length="165" mass="19034">MFSRDLECHLSYICQNQLHIQKEDVELMEQHDDSQPSENIYLPSSFLGSKQWVSNQIADSLAITAMLGNPMFFVTMTCNTQWPEIQSRLLPGQTFTDVPVIVAHVFKRKLTLLLKALKTMFINTGKQIYSIHSVEFQKRGLPHAHILVKYGHVIILLMGYLDYEH</sequence>